<evidence type="ECO:0000256" key="7">
    <source>
        <dbReference type="ARBA" id="ARBA00022801"/>
    </source>
</evidence>
<evidence type="ECO:0000256" key="1">
    <source>
        <dbReference type="ARBA" id="ARBA00004613"/>
    </source>
</evidence>
<dbReference type="AlphaFoldDB" id="A0A7S9PWC2"/>
<dbReference type="PANTHER" id="PTHR48250:SF3">
    <property type="entry name" value="CUTINASE 1-RELATED"/>
    <property type="match status" value="1"/>
</dbReference>
<dbReference type="GO" id="GO:0016052">
    <property type="term" value="P:carbohydrate catabolic process"/>
    <property type="evidence" value="ECO:0007669"/>
    <property type="project" value="TreeGrafter"/>
</dbReference>
<keyword evidence="8" id="KW-0843">Virulence</keyword>
<dbReference type="Pfam" id="PF01083">
    <property type="entry name" value="Cutinase"/>
    <property type="match status" value="1"/>
</dbReference>
<dbReference type="PRINTS" id="PR00129">
    <property type="entry name" value="CUTINASE"/>
</dbReference>
<evidence type="ECO:0000313" key="15">
    <source>
        <dbReference type="Proteomes" id="UP000594364"/>
    </source>
</evidence>
<evidence type="ECO:0000256" key="4">
    <source>
        <dbReference type="ARBA" id="ARBA00022487"/>
    </source>
</evidence>
<evidence type="ECO:0000313" key="14">
    <source>
        <dbReference type="EMBL" id="QPH04208.1"/>
    </source>
</evidence>
<dbReference type="PANTHER" id="PTHR48250">
    <property type="entry name" value="CUTINASE 2-RELATED"/>
    <property type="match status" value="1"/>
</dbReference>
<sequence>MDVLESRTDYPSRVTSACTASHSTSASNMKLLYSILFLHAAVLALSVNQEKQELMLAPRDLPIYQNDLQDKATPCSRVIFIYARATTEPGNMGISAGPIVASKLKDHYGKGNVWVQGVGFPYLAQPLPNIYPDGASHEAISEAMRLFRLTQSKCPDSAIIAGGYSQGTGVIAGAIRQLEQSLQQRVKGVVLFGYTRNEEHGGRIPDFPSDKTKIFCAYADALCNGTEVIVSPAHFTYFEEAANEAPAFLMQSVGY</sequence>
<name>A0A7S9PWC2_EPIFF</name>
<comment type="function">
    <text evidence="13">Catalyzes the hydrolysis of complex carboxylic polyesters found in the cell wall of plants. Degrades cutin, a macromolecule that forms the structure of the plant cuticle.</text>
</comment>
<dbReference type="GO" id="GO:0005576">
    <property type="term" value="C:extracellular region"/>
    <property type="evidence" value="ECO:0007669"/>
    <property type="project" value="UniProtKB-SubCell"/>
</dbReference>
<proteinExistence type="inferred from homology"/>
<feature type="disulfide bond" evidence="12">
    <location>
        <begin position="216"/>
        <end position="223"/>
    </location>
</feature>
<keyword evidence="4 13" id="KW-0719">Serine esterase</keyword>
<dbReference type="EC" id="3.1.1.74" evidence="3 13"/>
<dbReference type="InterPro" id="IPR011150">
    <property type="entry name" value="Cutinase_monf"/>
</dbReference>
<evidence type="ECO:0000256" key="13">
    <source>
        <dbReference type="RuleBase" id="RU361263"/>
    </source>
</evidence>
<dbReference type="OrthoDB" id="3225429at2759"/>
<gene>
    <name evidence="14" type="ORF">C2857_001035</name>
</gene>
<evidence type="ECO:0000256" key="2">
    <source>
        <dbReference type="ARBA" id="ARBA00007534"/>
    </source>
</evidence>
<accession>A0A7S9PWC2</accession>
<keyword evidence="7 13" id="KW-0378">Hydrolase</keyword>
<dbReference type="Proteomes" id="UP000594364">
    <property type="component" value="Chromosome 4"/>
</dbReference>
<dbReference type="InterPro" id="IPR000675">
    <property type="entry name" value="Cutinase/axe"/>
</dbReference>
<dbReference type="SMART" id="SM01110">
    <property type="entry name" value="Cutinase"/>
    <property type="match status" value="1"/>
</dbReference>
<organism evidence="14 15">
    <name type="scientific">Epichloe festucae (strain Fl1)</name>
    <dbReference type="NCBI Taxonomy" id="877507"/>
    <lineage>
        <taxon>Eukaryota</taxon>
        <taxon>Fungi</taxon>
        <taxon>Dikarya</taxon>
        <taxon>Ascomycota</taxon>
        <taxon>Pezizomycotina</taxon>
        <taxon>Sordariomycetes</taxon>
        <taxon>Hypocreomycetidae</taxon>
        <taxon>Hypocreales</taxon>
        <taxon>Clavicipitaceae</taxon>
        <taxon>Epichloe</taxon>
    </lineage>
</organism>
<evidence type="ECO:0000256" key="12">
    <source>
        <dbReference type="PIRSR" id="PIRSR611150-2"/>
    </source>
</evidence>
<dbReference type="PROSITE" id="PS00155">
    <property type="entry name" value="CUTINASE_1"/>
    <property type="match status" value="1"/>
</dbReference>
<dbReference type="InterPro" id="IPR029058">
    <property type="entry name" value="AB_hydrolase_fold"/>
</dbReference>
<dbReference type="InterPro" id="IPR043580">
    <property type="entry name" value="CUTINASE_1"/>
</dbReference>
<keyword evidence="9 12" id="KW-1015">Disulfide bond</keyword>
<keyword evidence="6" id="KW-0732">Signal</keyword>
<evidence type="ECO:0000256" key="8">
    <source>
        <dbReference type="ARBA" id="ARBA00023026"/>
    </source>
</evidence>
<evidence type="ECO:0000256" key="9">
    <source>
        <dbReference type="ARBA" id="ARBA00023157"/>
    </source>
</evidence>
<evidence type="ECO:0000256" key="11">
    <source>
        <dbReference type="PIRSR" id="PIRSR611150-1"/>
    </source>
</evidence>
<comment type="similarity">
    <text evidence="2 13">Belongs to the cutinase family.</text>
</comment>
<dbReference type="Gene3D" id="3.40.50.1820">
    <property type="entry name" value="alpha/beta hydrolase"/>
    <property type="match status" value="1"/>
</dbReference>
<feature type="active site" description="Proton donor/acceptor" evidence="11">
    <location>
        <position position="234"/>
    </location>
</feature>
<feature type="active site" evidence="11">
    <location>
        <position position="220"/>
    </location>
</feature>
<evidence type="ECO:0000256" key="5">
    <source>
        <dbReference type="ARBA" id="ARBA00022525"/>
    </source>
</evidence>
<dbReference type="FunFam" id="3.40.50.1820:FF:000235">
    <property type="entry name" value="Cutinase 1"/>
    <property type="match status" value="1"/>
</dbReference>
<dbReference type="SUPFAM" id="SSF53474">
    <property type="entry name" value="alpha/beta-Hydrolases"/>
    <property type="match status" value="1"/>
</dbReference>
<comment type="subcellular location">
    <subcellularLocation>
        <location evidence="1 13">Secreted</location>
    </subcellularLocation>
</comment>
<reference evidence="14 15" key="1">
    <citation type="journal article" date="2018" name="PLoS Genet.">
        <title>Repeat elements organise 3D genome structure and mediate transcription in the filamentous fungus Epichloe festucae.</title>
        <authorList>
            <person name="Winter D.J."/>
            <person name="Ganley A.R.D."/>
            <person name="Young C.A."/>
            <person name="Liachko I."/>
            <person name="Schardl C.L."/>
            <person name="Dupont P.Y."/>
            <person name="Berry D."/>
            <person name="Ram A."/>
            <person name="Scott B."/>
            <person name="Cox M.P."/>
        </authorList>
    </citation>
    <scope>NUCLEOTIDE SEQUENCE [LARGE SCALE GENOMIC DNA]</scope>
    <source>
        <strain evidence="14 15">Fl1</strain>
    </source>
</reference>
<evidence type="ECO:0000256" key="3">
    <source>
        <dbReference type="ARBA" id="ARBA00013095"/>
    </source>
</evidence>
<keyword evidence="5 13" id="KW-0964">Secreted</keyword>
<feature type="disulfide bond" evidence="12">
    <location>
        <begin position="75"/>
        <end position="154"/>
    </location>
</feature>
<protein>
    <recommendedName>
        <fullName evidence="3 13">Cutinase</fullName>
        <ecNumber evidence="3 13">3.1.1.74</ecNumber>
    </recommendedName>
</protein>
<comment type="catalytic activity">
    <reaction evidence="10 13">
        <text>cutin + H2O = cutin monomers.</text>
        <dbReference type="EC" id="3.1.1.74"/>
    </reaction>
</comment>
<keyword evidence="15" id="KW-1185">Reference proteome</keyword>
<evidence type="ECO:0000256" key="10">
    <source>
        <dbReference type="ARBA" id="ARBA00034045"/>
    </source>
</evidence>
<dbReference type="EMBL" id="CP031388">
    <property type="protein sequence ID" value="QPH04208.1"/>
    <property type="molecule type" value="Genomic_DNA"/>
</dbReference>
<evidence type="ECO:0000256" key="6">
    <source>
        <dbReference type="ARBA" id="ARBA00022729"/>
    </source>
</evidence>
<feature type="active site" description="Nucleophile" evidence="11">
    <location>
        <position position="165"/>
    </location>
</feature>
<dbReference type="GO" id="GO:0050525">
    <property type="term" value="F:cutinase activity"/>
    <property type="evidence" value="ECO:0007669"/>
    <property type="project" value="UniProtKB-UniRule"/>
</dbReference>